<dbReference type="InterPro" id="IPR015943">
    <property type="entry name" value="WD40/YVTN_repeat-like_dom_sf"/>
</dbReference>
<dbReference type="EMBL" id="BLKM01000385">
    <property type="protein sequence ID" value="GFG32737.1"/>
    <property type="molecule type" value="Genomic_DNA"/>
</dbReference>
<gene>
    <name evidence="3" type="ORF">Cfor_12150</name>
</gene>
<feature type="compositionally biased region" description="Basic and acidic residues" evidence="1">
    <location>
        <begin position="951"/>
        <end position="970"/>
    </location>
</feature>
<feature type="region of interest" description="Disordered" evidence="1">
    <location>
        <begin position="1476"/>
        <end position="1527"/>
    </location>
</feature>
<dbReference type="FunCoup" id="A0A6L2PSA4">
    <property type="interactions" value="881"/>
</dbReference>
<evidence type="ECO:0000256" key="1">
    <source>
        <dbReference type="SAM" id="MobiDB-lite"/>
    </source>
</evidence>
<accession>A0A6L2PSA4</accession>
<dbReference type="Gene3D" id="2.130.10.10">
    <property type="entry name" value="YVTN repeat-like/Quinoprotein amine dehydrogenase"/>
    <property type="match status" value="1"/>
</dbReference>
<feature type="compositionally biased region" description="Polar residues" evidence="1">
    <location>
        <begin position="1498"/>
        <end position="1510"/>
    </location>
</feature>
<dbReference type="PANTHER" id="PTHR13268:SF0">
    <property type="entry name" value="BCAS3 MICROTUBULE ASSOCIATED CELL MIGRATION FACTOR"/>
    <property type="match status" value="1"/>
</dbReference>
<evidence type="ECO:0000313" key="4">
    <source>
        <dbReference type="Proteomes" id="UP000502823"/>
    </source>
</evidence>
<feature type="compositionally biased region" description="Polar residues" evidence="1">
    <location>
        <begin position="519"/>
        <end position="533"/>
    </location>
</feature>
<feature type="compositionally biased region" description="Basic and acidic residues" evidence="1">
    <location>
        <begin position="1030"/>
        <end position="1062"/>
    </location>
</feature>
<dbReference type="Proteomes" id="UP000502823">
    <property type="component" value="Unassembled WGS sequence"/>
</dbReference>
<reference evidence="4" key="1">
    <citation type="submission" date="2020-01" db="EMBL/GenBank/DDBJ databases">
        <title>Draft genome sequence of the Termite Coptotermes fromosanus.</title>
        <authorList>
            <person name="Itakura S."/>
            <person name="Yosikawa Y."/>
            <person name="Umezawa K."/>
        </authorList>
    </citation>
    <scope>NUCLEOTIDE SEQUENCE [LARGE SCALE GENOMIC DNA]</scope>
</reference>
<keyword evidence="4" id="KW-1185">Reference proteome</keyword>
<feature type="compositionally biased region" description="Basic residues" evidence="1">
    <location>
        <begin position="1511"/>
        <end position="1527"/>
    </location>
</feature>
<dbReference type="OrthoDB" id="25778at2759"/>
<feature type="region of interest" description="Disordered" evidence="1">
    <location>
        <begin position="1017"/>
        <end position="1103"/>
    </location>
</feature>
<dbReference type="GO" id="GO:0005737">
    <property type="term" value="C:cytoplasm"/>
    <property type="evidence" value="ECO:0007669"/>
    <property type="project" value="TreeGrafter"/>
</dbReference>
<dbReference type="InterPro" id="IPR036322">
    <property type="entry name" value="WD40_repeat_dom_sf"/>
</dbReference>
<dbReference type="GO" id="GO:0042594">
    <property type="term" value="P:response to starvation"/>
    <property type="evidence" value="ECO:0007669"/>
    <property type="project" value="TreeGrafter"/>
</dbReference>
<feature type="region of interest" description="Disordered" evidence="1">
    <location>
        <begin position="1"/>
        <end position="22"/>
    </location>
</feature>
<dbReference type="InParanoid" id="A0A6L2PSA4"/>
<dbReference type="SUPFAM" id="SSF50978">
    <property type="entry name" value="WD40 repeat-like"/>
    <property type="match status" value="1"/>
</dbReference>
<dbReference type="InterPro" id="IPR048382">
    <property type="entry name" value="BCAS3_WD40"/>
</dbReference>
<feature type="region of interest" description="Disordered" evidence="1">
    <location>
        <begin position="464"/>
        <end position="492"/>
    </location>
</feature>
<dbReference type="Pfam" id="PF21034">
    <property type="entry name" value="BCAS3_WD40"/>
    <property type="match status" value="1"/>
</dbReference>
<organism evidence="3 4">
    <name type="scientific">Coptotermes formosanus</name>
    <name type="common">Formosan subterranean termite</name>
    <dbReference type="NCBI Taxonomy" id="36987"/>
    <lineage>
        <taxon>Eukaryota</taxon>
        <taxon>Metazoa</taxon>
        <taxon>Ecdysozoa</taxon>
        <taxon>Arthropoda</taxon>
        <taxon>Hexapoda</taxon>
        <taxon>Insecta</taxon>
        <taxon>Pterygota</taxon>
        <taxon>Neoptera</taxon>
        <taxon>Polyneoptera</taxon>
        <taxon>Dictyoptera</taxon>
        <taxon>Blattodea</taxon>
        <taxon>Blattoidea</taxon>
        <taxon>Termitoidae</taxon>
        <taxon>Rhinotermitidae</taxon>
        <taxon>Coptotermes</taxon>
    </lineage>
</organism>
<comment type="caution">
    <text evidence="3">The sequence shown here is derived from an EMBL/GenBank/DDBJ whole genome shotgun (WGS) entry which is preliminary data.</text>
</comment>
<name>A0A6L2PSA4_COPFO</name>
<feature type="region of interest" description="Disordered" evidence="1">
    <location>
        <begin position="1304"/>
        <end position="1330"/>
    </location>
</feature>
<feature type="region of interest" description="Disordered" evidence="1">
    <location>
        <begin position="859"/>
        <end position="894"/>
    </location>
</feature>
<protein>
    <recommendedName>
        <fullName evidence="2">BCAS3 WD40 domain-containing protein</fullName>
    </recommendedName>
</protein>
<dbReference type="GO" id="GO:0006914">
    <property type="term" value="P:autophagy"/>
    <property type="evidence" value="ECO:0007669"/>
    <property type="project" value="InterPro"/>
</dbReference>
<feature type="compositionally biased region" description="Basic and acidic residues" evidence="1">
    <location>
        <begin position="1304"/>
        <end position="1316"/>
    </location>
</feature>
<feature type="domain" description="BCAS3 WD40" evidence="2">
    <location>
        <begin position="53"/>
        <end position="475"/>
    </location>
</feature>
<evidence type="ECO:0000259" key="2">
    <source>
        <dbReference type="Pfam" id="PF21034"/>
    </source>
</evidence>
<evidence type="ECO:0000313" key="3">
    <source>
        <dbReference type="EMBL" id="GFG32737.1"/>
    </source>
</evidence>
<sequence length="1527" mass="164396">MSAESPRKTSRQSGHVVTPQPVSDRSIIESVAGFINEVVPQAYTSTALGEGKEAITWARFEYGDINDPALYPDSADDRNSSPPLLLVLGYGSGVQVWAIPASGEATEVLSWRQGVVRTLRILPTPGSESCIPDAFSHKRPLVAICDCAGGPSPQFCSVSFISLRGGDQVKSIKFKNPVSDVLANRRSVVVTFPERIAVFDASTLEDRLTVTTCYPCPGPNPNPVALGSRWLVYSERRLMPARRSSGGTEGEGVQSYTATVLHAAKTFGKGLRELGETVASSLTGGGTGMGMQRGMVGGVGGPVAGHQGGNIMSGNADGIQPGIVTILDAQVYLSCIMLGSCNSDNIIAHFMAHSEPIVALSFDPSGMLLLTADKRGHDFHVFRIHPHPGGSSLASVHHLYVLHRGDTTAKDIAFSEDSRWVAVSTLRGTTHVFPITPYGGAVGIRTHATPHVVNRLSRFHRSAGLTADGRNSPIPTPVSEAVSTPPAMPYPNPRLPPYSHPTVISPLAQIRQPTTHALLSTPTSVNPASQQPYHRNPSMRSLGRTQSSSDDSLPGGIPLRVTACFAPPRAWLIESPTLPRETSAKAHKRAVDSLFVMACHGNLIEYDLEPRHATGIPKEKVCGDTAIELDVQPKAQWMLLRPPHSSELQPPLSPTNPLMVLPDCLPTPGYESRQDDPDSDERWLSQVEIVTHAGPHRRLWMGPQFTFKTYNSPASGAPLSLLELEAVEVGVGSGSRPARSNPVNMPISSGSRPIVPVLIESGSGSSYEQSPRLLEAYGADGADSDGSAGIGESQLREDLADAMMESPGIPTRDTGRRVIVEMQHGAQLGKKSANPIQKVVNPVGTVITVSFPSEEWGPSQASDFGAAVPSECESSAEKERGVKPLHRSSRKDSPALDETFRWPAVSKPQCCAVSKGYEPLKCENSEVEAKTQRKSKGSAQNISGKRCNNKLQDEKRDDNKFPQQEGKKGPDVTVGKTQHREIVTPLSTHTLENGPSALSAAVWENDHVKRRADVIELKTASQKNSVSKTSHADVQDMNVKEDRDDKNSKDFELQKVKSKVKDGNNTSYKSKSYLAKNMIDEPSVQGNVKKGKSSRPDEGTFCEAPFGMDAVKLSEMKSSKRSPKNKATSIPCSHDKSVSVYAGSLEGESKDDRMSASHSVLMHIAHSSDSQDTQDNGDLTPRLEDINSLCSSGAHSIIKKANTKSKVSKCLLLEDNDLVTMPDSGDKRNSADKLSGLLVSLPEIEPVKLCSSSLNERFNEHHFGMGGNGSHKALGDSDLELLTQRSKEGTQSSHTVLSVAEKKSTYQTIERSENKSYEGNTELEAGSDQGSQENLIFRSTFDDVFVSPVRSWSSVVSSNINKSLVRETVDTASAETVLLKVDDLGISPQRSSSDIAKGSLDQTQFEATSNRDICHGFQTAKGSGDTDDYSDEHKGKFTGDSCKTLSSDKTLYSKMVTASKSLNVVATSESSAFVGNEEDCSQLNEESNGNDDELADNGETTSITASQGANKKSRRMKKKKIKSIQSS</sequence>
<proteinExistence type="predicted"/>
<feature type="compositionally biased region" description="Polar residues" evidence="1">
    <location>
        <begin position="11"/>
        <end position="22"/>
    </location>
</feature>
<feature type="region of interest" description="Disordered" evidence="1">
    <location>
        <begin position="929"/>
        <end position="978"/>
    </location>
</feature>
<feature type="region of interest" description="Disordered" evidence="1">
    <location>
        <begin position="519"/>
        <end position="555"/>
    </location>
</feature>
<dbReference type="PANTHER" id="PTHR13268">
    <property type="entry name" value="BREAST CARCINOMA AMPLIFIED SEQUENCE 3"/>
    <property type="match status" value="1"/>
</dbReference>
<dbReference type="InterPro" id="IPR045142">
    <property type="entry name" value="BCAS3-like"/>
</dbReference>
<feature type="compositionally biased region" description="Polar residues" evidence="1">
    <location>
        <begin position="1019"/>
        <end position="1029"/>
    </location>
</feature>